<sequence length="350" mass="38426">MKEVDVVTVMLTVELLDVIVNTVSKAAMRKGMNDFVFVMYSNAFAACFLFLITFFFYRNTTLPLLSYNIVGLLFVVGLLSCINQMLKFFGIGYSSPTLASALSDLVPAFTSILAIIFRMEKFDWKASSTWAKSIGTFLSIGGALILSLYKGKAVINHDPSLKLFPRKLASSTEFDWVFGAALLAAHSCFVSINSVLVTRIVREYPAETVVVLIRIALTSILSVPAAVISVKDLKELRLGFNMELIAIACSAIFVLSFRRVIHTWAMGKRGPVYVAMFKPLEIVFAVILGITFLGDSLYVGSVIGAVIVVIGFYAVIWGKSQEKLEEDCAAYSSESYATEAPLLQNKRMGA</sequence>
<dbReference type="GO" id="GO:0016020">
    <property type="term" value="C:membrane"/>
    <property type="evidence" value="ECO:0007669"/>
    <property type="project" value="UniProtKB-SubCell"/>
</dbReference>
<dbReference type="SUPFAM" id="SSF103481">
    <property type="entry name" value="Multidrug resistance efflux transporter EmrE"/>
    <property type="match status" value="2"/>
</dbReference>
<evidence type="ECO:0000259" key="7">
    <source>
        <dbReference type="Pfam" id="PF00892"/>
    </source>
</evidence>
<feature type="transmembrane region" description="Helical" evidence="6">
    <location>
        <begin position="176"/>
        <end position="197"/>
    </location>
</feature>
<proteinExistence type="inferred from homology"/>
<feature type="transmembrane region" description="Helical" evidence="6">
    <location>
        <begin position="298"/>
        <end position="316"/>
    </location>
</feature>
<evidence type="ECO:0000313" key="9">
    <source>
        <dbReference type="Proteomes" id="UP001603857"/>
    </source>
</evidence>
<comment type="similarity">
    <text evidence="2 6">Belongs to the drug/metabolite transporter (DMT) superfamily. Plant drug/metabolite exporter (P-DME) (TC 2.A.7.4) family.</text>
</comment>
<evidence type="ECO:0000256" key="1">
    <source>
        <dbReference type="ARBA" id="ARBA00004141"/>
    </source>
</evidence>
<evidence type="ECO:0000313" key="8">
    <source>
        <dbReference type="EMBL" id="KAL2339675.1"/>
    </source>
</evidence>
<keyword evidence="4 6" id="KW-1133">Transmembrane helix</keyword>
<dbReference type="InterPro" id="IPR037185">
    <property type="entry name" value="EmrE-like"/>
</dbReference>
<dbReference type="InterPro" id="IPR030184">
    <property type="entry name" value="WAT1-related"/>
</dbReference>
<keyword evidence="9" id="KW-1185">Reference proteome</keyword>
<dbReference type="PANTHER" id="PTHR31218">
    <property type="entry name" value="WAT1-RELATED PROTEIN"/>
    <property type="match status" value="1"/>
</dbReference>
<keyword evidence="3 6" id="KW-0812">Transmembrane</keyword>
<evidence type="ECO:0000256" key="5">
    <source>
        <dbReference type="ARBA" id="ARBA00023136"/>
    </source>
</evidence>
<feature type="transmembrane region" description="Helical" evidence="6">
    <location>
        <begin position="209"/>
        <end position="228"/>
    </location>
</feature>
<feature type="transmembrane region" description="Helical" evidence="6">
    <location>
        <begin position="272"/>
        <end position="292"/>
    </location>
</feature>
<organism evidence="8 9">
    <name type="scientific">Flemingia macrophylla</name>
    <dbReference type="NCBI Taxonomy" id="520843"/>
    <lineage>
        <taxon>Eukaryota</taxon>
        <taxon>Viridiplantae</taxon>
        <taxon>Streptophyta</taxon>
        <taxon>Embryophyta</taxon>
        <taxon>Tracheophyta</taxon>
        <taxon>Spermatophyta</taxon>
        <taxon>Magnoliopsida</taxon>
        <taxon>eudicotyledons</taxon>
        <taxon>Gunneridae</taxon>
        <taxon>Pentapetalae</taxon>
        <taxon>rosids</taxon>
        <taxon>fabids</taxon>
        <taxon>Fabales</taxon>
        <taxon>Fabaceae</taxon>
        <taxon>Papilionoideae</taxon>
        <taxon>50 kb inversion clade</taxon>
        <taxon>NPAAA clade</taxon>
        <taxon>indigoferoid/millettioid clade</taxon>
        <taxon>Phaseoleae</taxon>
        <taxon>Flemingia</taxon>
    </lineage>
</organism>
<evidence type="ECO:0000256" key="6">
    <source>
        <dbReference type="RuleBase" id="RU363077"/>
    </source>
</evidence>
<evidence type="ECO:0000256" key="3">
    <source>
        <dbReference type="ARBA" id="ARBA00022692"/>
    </source>
</evidence>
<accession>A0ABD1MV24</accession>
<feature type="transmembrane region" description="Helical" evidence="6">
    <location>
        <begin position="129"/>
        <end position="149"/>
    </location>
</feature>
<feature type="domain" description="EamA" evidence="7">
    <location>
        <begin position="18"/>
        <end position="147"/>
    </location>
</feature>
<feature type="transmembrane region" description="Helical" evidence="6">
    <location>
        <begin position="240"/>
        <end position="260"/>
    </location>
</feature>
<feature type="transmembrane region" description="Helical" evidence="6">
    <location>
        <begin position="64"/>
        <end position="86"/>
    </location>
</feature>
<keyword evidence="5 6" id="KW-0472">Membrane</keyword>
<dbReference type="Proteomes" id="UP001603857">
    <property type="component" value="Unassembled WGS sequence"/>
</dbReference>
<feature type="domain" description="EamA" evidence="7">
    <location>
        <begin position="178"/>
        <end position="316"/>
    </location>
</feature>
<evidence type="ECO:0000256" key="2">
    <source>
        <dbReference type="ARBA" id="ARBA00007635"/>
    </source>
</evidence>
<evidence type="ECO:0000256" key="4">
    <source>
        <dbReference type="ARBA" id="ARBA00022989"/>
    </source>
</evidence>
<feature type="transmembrane region" description="Helical" evidence="6">
    <location>
        <begin position="35"/>
        <end position="57"/>
    </location>
</feature>
<comment type="caution">
    <text evidence="8">The sequence shown here is derived from an EMBL/GenBank/DDBJ whole genome shotgun (WGS) entry which is preliminary data.</text>
</comment>
<reference evidence="8 9" key="1">
    <citation type="submission" date="2024-08" db="EMBL/GenBank/DDBJ databases">
        <title>Insights into the chromosomal genome structure of Flemingia macrophylla.</title>
        <authorList>
            <person name="Ding Y."/>
            <person name="Zhao Y."/>
            <person name="Bi W."/>
            <person name="Wu M."/>
            <person name="Zhao G."/>
            <person name="Gong Y."/>
            <person name="Li W."/>
            <person name="Zhang P."/>
        </authorList>
    </citation>
    <scope>NUCLEOTIDE SEQUENCE [LARGE SCALE GENOMIC DNA]</scope>
    <source>
        <strain evidence="8">DYQJB</strain>
        <tissue evidence="8">Leaf</tissue>
    </source>
</reference>
<gene>
    <name evidence="8" type="ORF">Fmac_007615</name>
</gene>
<dbReference type="Pfam" id="PF00892">
    <property type="entry name" value="EamA"/>
    <property type="match status" value="2"/>
</dbReference>
<dbReference type="EMBL" id="JBGMDY010000003">
    <property type="protein sequence ID" value="KAL2339675.1"/>
    <property type="molecule type" value="Genomic_DNA"/>
</dbReference>
<feature type="transmembrane region" description="Helical" evidence="6">
    <location>
        <begin position="98"/>
        <end position="117"/>
    </location>
</feature>
<protein>
    <recommendedName>
        <fullName evidence="6">WAT1-related protein</fullName>
    </recommendedName>
</protein>
<name>A0ABD1MV24_9FABA</name>
<comment type="subcellular location">
    <subcellularLocation>
        <location evidence="1 6">Membrane</location>
        <topology evidence="1 6">Multi-pass membrane protein</topology>
    </subcellularLocation>
</comment>
<dbReference type="AlphaFoldDB" id="A0ABD1MV24"/>
<dbReference type="InterPro" id="IPR000620">
    <property type="entry name" value="EamA_dom"/>
</dbReference>